<evidence type="ECO:0000256" key="14">
    <source>
        <dbReference type="ARBA" id="ARBA00023268"/>
    </source>
</evidence>
<keyword evidence="8 15" id="KW-0963">Cytoplasm</keyword>
<accession>A0A2C6MH02</accession>
<comment type="subcellular location">
    <subcellularLocation>
        <location evidence="3 15">Cytoplasm</location>
    </subcellularLocation>
</comment>
<dbReference type="EMBL" id="AWQQ01000037">
    <property type="protein sequence ID" value="PHJ39022.1"/>
    <property type="molecule type" value="Genomic_DNA"/>
</dbReference>
<dbReference type="InterPro" id="IPR023019">
    <property type="entry name" value="His_synth_HisIE"/>
</dbReference>
<dbReference type="InterPro" id="IPR026660">
    <property type="entry name" value="PRA-CH"/>
</dbReference>
<keyword evidence="18" id="KW-1185">Reference proteome</keyword>
<keyword evidence="10 15" id="KW-0547">Nucleotide-binding</keyword>
<dbReference type="GO" id="GO:0005737">
    <property type="term" value="C:cytoplasm"/>
    <property type="evidence" value="ECO:0007669"/>
    <property type="project" value="UniProtKB-SubCell"/>
</dbReference>
<evidence type="ECO:0000256" key="5">
    <source>
        <dbReference type="ARBA" id="ARBA00005204"/>
    </source>
</evidence>
<keyword evidence="12 15" id="KW-0067">ATP-binding</keyword>
<dbReference type="OrthoDB" id="9795769at2"/>
<dbReference type="GO" id="GO:0005524">
    <property type="term" value="F:ATP binding"/>
    <property type="evidence" value="ECO:0007669"/>
    <property type="project" value="UniProtKB-KW"/>
</dbReference>
<dbReference type="HAMAP" id="MF_01020">
    <property type="entry name" value="HisE"/>
    <property type="match status" value="1"/>
</dbReference>
<dbReference type="Proteomes" id="UP000222564">
    <property type="component" value="Unassembled WGS sequence"/>
</dbReference>
<dbReference type="GO" id="GO:0004635">
    <property type="term" value="F:phosphoribosyl-AMP cyclohydrolase activity"/>
    <property type="evidence" value="ECO:0007669"/>
    <property type="project" value="UniProtKB-UniRule"/>
</dbReference>
<dbReference type="PANTHER" id="PTHR42945:SF9">
    <property type="entry name" value="HISTIDINE BIOSYNTHESIS BIFUNCTIONAL PROTEIN HISIE"/>
    <property type="match status" value="1"/>
</dbReference>
<feature type="region of interest" description="Phosphoribosyl-AMP cyclohydrolase" evidence="15">
    <location>
        <begin position="1"/>
        <end position="141"/>
    </location>
</feature>
<sequence>MQFNIETLKFNEAGLIPAIVQDVYTKEVLMMAWMNRDAVEKTLGTGETWFYSRSRQKMWKKGETSGHVQRVKGFYYDCDADTLLVLAEQVGGAACHEGYTSCFHNQVQPDGSVTVAGEKRFDPSEVYGQGQQAGVSTSPAIIDELYEVILSRKAERPEGSYTTYLFDKGIDKICKKVGEECAEVIIGAKNSKEELVYESADLIYHLLVLLANQGVAVEEIYQQLSKRRK</sequence>
<dbReference type="GO" id="GO:0004636">
    <property type="term" value="F:phosphoribosyl-ATP diphosphatase activity"/>
    <property type="evidence" value="ECO:0007669"/>
    <property type="project" value="UniProtKB-UniRule"/>
</dbReference>
<keyword evidence="11 15" id="KW-0378">Hydrolase</keyword>
<dbReference type="UniPathway" id="UPA00031">
    <property type="reaction ID" value="UER00007"/>
</dbReference>
<dbReference type="Gene3D" id="1.10.287.1080">
    <property type="entry name" value="MazG-like"/>
    <property type="match status" value="1"/>
</dbReference>
<evidence type="ECO:0000256" key="15">
    <source>
        <dbReference type="HAMAP-Rule" id="MF_01019"/>
    </source>
</evidence>
<evidence type="ECO:0000256" key="1">
    <source>
        <dbReference type="ARBA" id="ARBA00000024"/>
    </source>
</evidence>
<dbReference type="Gene3D" id="3.10.20.810">
    <property type="entry name" value="Phosphoribosyl-AMP cyclohydrolase"/>
    <property type="match status" value="1"/>
</dbReference>
<dbReference type="CDD" id="cd11534">
    <property type="entry name" value="NTP-PPase_HisIE_like"/>
    <property type="match status" value="1"/>
</dbReference>
<reference evidence="17 18" key="1">
    <citation type="submission" date="2013-09" db="EMBL/GenBank/DDBJ databases">
        <title>Biodegradation of hydrocarbons in the deep terrestrial subsurface : characterization of a microbial consortium composed of two Desulfotomaculum species originating from a deep geological formation.</title>
        <authorList>
            <person name="Aullo T."/>
            <person name="Berlendis S."/>
            <person name="Lascourreges J.-F."/>
            <person name="Dessort D."/>
            <person name="Saint-Laurent S."/>
            <person name="Schraauwers B."/>
            <person name="Mas J."/>
            <person name="Magot M."/>
            <person name="Ranchou-Peyruse A."/>
        </authorList>
    </citation>
    <scope>NUCLEOTIDE SEQUENCE [LARGE SCALE GENOMIC DNA]</scope>
    <source>
        <strain evidence="17 18">Bs107</strain>
    </source>
</reference>
<comment type="pathway">
    <text evidence="5 15">Amino-acid biosynthesis; L-histidine biosynthesis; L-histidine from 5-phospho-alpha-D-ribose 1-diphosphate: step 2/9.</text>
</comment>
<evidence type="ECO:0000313" key="17">
    <source>
        <dbReference type="EMBL" id="PHJ39022.1"/>
    </source>
</evidence>
<dbReference type="NCBIfam" id="NF000768">
    <property type="entry name" value="PRK00051.1"/>
    <property type="match status" value="1"/>
</dbReference>
<evidence type="ECO:0000256" key="4">
    <source>
        <dbReference type="ARBA" id="ARBA00005169"/>
    </source>
</evidence>
<dbReference type="InterPro" id="IPR021130">
    <property type="entry name" value="PRib-ATP_PPHydrolase-like"/>
</dbReference>
<dbReference type="Pfam" id="PF01503">
    <property type="entry name" value="PRA-PH"/>
    <property type="match status" value="1"/>
</dbReference>
<dbReference type="InterPro" id="IPR038019">
    <property type="entry name" value="PRib_AMP_CycHydrolase_sf"/>
</dbReference>
<dbReference type="SUPFAM" id="SSF101386">
    <property type="entry name" value="all-alpha NTP pyrophosphatases"/>
    <property type="match status" value="1"/>
</dbReference>
<comment type="similarity">
    <text evidence="6 15">In the C-terminal section; belongs to the PRA-PH family.</text>
</comment>
<comment type="catalytic activity">
    <reaction evidence="1 15">
        <text>1-(5-phospho-beta-D-ribosyl)-5'-AMP + H2O = 1-(5-phospho-beta-D-ribosyl)-5-[(5-phospho-beta-D-ribosylamino)methylideneamino]imidazole-4-carboxamide</text>
        <dbReference type="Rhea" id="RHEA:20049"/>
        <dbReference type="ChEBI" id="CHEBI:15377"/>
        <dbReference type="ChEBI" id="CHEBI:58435"/>
        <dbReference type="ChEBI" id="CHEBI:59457"/>
        <dbReference type="EC" id="3.5.4.19"/>
    </reaction>
</comment>
<dbReference type="Pfam" id="PF01502">
    <property type="entry name" value="PRA-CH"/>
    <property type="match status" value="1"/>
</dbReference>
<dbReference type="SUPFAM" id="SSF141734">
    <property type="entry name" value="HisI-like"/>
    <property type="match status" value="1"/>
</dbReference>
<comment type="pathway">
    <text evidence="4 15">Amino-acid biosynthesis; L-histidine biosynthesis; L-histidine from 5-phospho-alpha-D-ribose 1-diphosphate: step 3/9.</text>
</comment>
<dbReference type="AlphaFoldDB" id="A0A2C6MH02"/>
<dbReference type="InterPro" id="IPR008179">
    <property type="entry name" value="HisE"/>
</dbReference>
<dbReference type="GO" id="GO:0000105">
    <property type="term" value="P:L-histidine biosynthetic process"/>
    <property type="evidence" value="ECO:0007669"/>
    <property type="project" value="UniProtKB-UniRule"/>
</dbReference>
<evidence type="ECO:0000256" key="7">
    <source>
        <dbReference type="ARBA" id="ARBA00008299"/>
    </source>
</evidence>
<comment type="similarity">
    <text evidence="7 15">In the N-terminal section; belongs to the PRA-CH family.</text>
</comment>
<name>A0A2C6MH02_9FIRM</name>
<dbReference type="InterPro" id="IPR002496">
    <property type="entry name" value="PRib_AMP_CycHydrolase_dom"/>
</dbReference>
<dbReference type="HAMAP" id="MF_01019">
    <property type="entry name" value="HisIE"/>
    <property type="match status" value="1"/>
</dbReference>
<dbReference type="NCBIfam" id="TIGR03188">
    <property type="entry name" value="histidine_hisI"/>
    <property type="match status" value="1"/>
</dbReference>
<evidence type="ECO:0000259" key="16">
    <source>
        <dbReference type="Pfam" id="PF01502"/>
    </source>
</evidence>
<feature type="domain" description="Phosphoribosyl-AMP cyclohydrolase" evidence="16">
    <location>
        <begin position="30"/>
        <end position="104"/>
    </location>
</feature>
<evidence type="ECO:0000256" key="11">
    <source>
        <dbReference type="ARBA" id="ARBA00022801"/>
    </source>
</evidence>
<dbReference type="RefSeq" id="WP_099082499.1">
    <property type="nucleotide sequence ID" value="NZ_AWQQ01000037.1"/>
</dbReference>
<keyword evidence="14 15" id="KW-0511">Multifunctional enzyme</keyword>
<evidence type="ECO:0000256" key="6">
    <source>
        <dbReference type="ARBA" id="ARBA00007731"/>
    </source>
</evidence>
<dbReference type="HAMAP" id="MF_01021">
    <property type="entry name" value="HisI"/>
    <property type="match status" value="1"/>
</dbReference>
<protein>
    <recommendedName>
        <fullName evidence="15">Histidine biosynthesis bifunctional protein HisIE</fullName>
    </recommendedName>
    <domain>
        <recommendedName>
            <fullName evidence="15">Phosphoribosyl-AMP cyclohydrolase</fullName>
            <shortName evidence="15">PRA-CH</shortName>
            <ecNumber evidence="15">3.5.4.19</ecNumber>
        </recommendedName>
    </domain>
    <domain>
        <recommendedName>
            <fullName evidence="15">Phosphoribosyl-ATP pyrophosphatase</fullName>
            <shortName evidence="15">PRA-PH</shortName>
            <ecNumber evidence="15">3.6.1.31</ecNumber>
        </recommendedName>
    </domain>
</protein>
<dbReference type="NCBIfam" id="NF002747">
    <property type="entry name" value="PRK02759.1"/>
    <property type="match status" value="1"/>
</dbReference>
<dbReference type="FunFam" id="3.10.20.810:FF:000001">
    <property type="entry name" value="Histidine biosynthesis bifunctional protein HisIE"/>
    <property type="match status" value="1"/>
</dbReference>
<feature type="region of interest" description="Phosphoribosyl-ATP pyrophosphohydrolase" evidence="15">
    <location>
        <begin position="142"/>
        <end position="229"/>
    </location>
</feature>
<evidence type="ECO:0000256" key="13">
    <source>
        <dbReference type="ARBA" id="ARBA00023102"/>
    </source>
</evidence>
<dbReference type="EC" id="3.6.1.31" evidence="15"/>
<dbReference type="PANTHER" id="PTHR42945">
    <property type="entry name" value="HISTIDINE BIOSYNTHESIS BIFUNCTIONAL PROTEIN"/>
    <property type="match status" value="1"/>
</dbReference>
<evidence type="ECO:0000256" key="10">
    <source>
        <dbReference type="ARBA" id="ARBA00022741"/>
    </source>
</evidence>
<organism evidence="17 18">
    <name type="scientific">Desulforamulus profundi</name>
    <dbReference type="NCBI Taxonomy" id="1383067"/>
    <lineage>
        <taxon>Bacteria</taxon>
        <taxon>Bacillati</taxon>
        <taxon>Bacillota</taxon>
        <taxon>Clostridia</taxon>
        <taxon>Eubacteriales</taxon>
        <taxon>Peptococcaceae</taxon>
        <taxon>Desulforamulus</taxon>
    </lineage>
</organism>
<evidence type="ECO:0000256" key="12">
    <source>
        <dbReference type="ARBA" id="ARBA00022840"/>
    </source>
</evidence>
<evidence type="ECO:0000313" key="18">
    <source>
        <dbReference type="Proteomes" id="UP000222564"/>
    </source>
</evidence>
<keyword evidence="9 15" id="KW-0028">Amino-acid biosynthesis</keyword>
<keyword evidence="13 15" id="KW-0368">Histidine biosynthesis</keyword>
<comment type="caution">
    <text evidence="17">The sequence shown here is derived from an EMBL/GenBank/DDBJ whole genome shotgun (WGS) entry which is preliminary data.</text>
</comment>
<proteinExistence type="inferred from homology"/>
<dbReference type="EC" id="3.5.4.19" evidence="15"/>
<dbReference type="FunFam" id="1.10.287.1080:FF:000002">
    <property type="entry name" value="Histidine biosynthesis bifunctional protein HisIE"/>
    <property type="match status" value="1"/>
</dbReference>
<comment type="catalytic activity">
    <reaction evidence="2 15">
        <text>1-(5-phospho-beta-D-ribosyl)-ATP + H2O = 1-(5-phospho-beta-D-ribosyl)-5'-AMP + diphosphate + H(+)</text>
        <dbReference type="Rhea" id="RHEA:22828"/>
        <dbReference type="ChEBI" id="CHEBI:15377"/>
        <dbReference type="ChEBI" id="CHEBI:15378"/>
        <dbReference type="ChEBI" id="CHEBI:33019"/>
        <dbReference type="ChEBI" id="CHEBI:59457"/>
        <dbReference type="ChEBI" id="CHEBI:73183"/>
        <dbReference type="EC" id="3.6.1.31"/>
    </reaction>
</comment>
<evidence type="ECO:0000256" key="2">
    <source>
        <dbReference type="ARBA" id="ARBA00001460"/>
    </source>
</evidence>
<evidence type="ECO:0000256" key="8">
    <source>
        <dbReference type="ARBA" id="ARBA00022490"/>
    </source>
</evidence>
<evidence type="ECO:0000256" key="9">
    <source>
        <dbReference type="ARBA" id="ARBA00022605"/>
    </source>
</evidence>
<evidence type="ECO:0000256" key="3">
    <source>
        <dbReference type="ARBA" id="ARBA00004496"/>
    </source>
</evidence>
<gene>
    <name evidence="15" type="primary">hisI</name>
    <name evidence="15" type="synonym">hisIE</name>
    <name evidence="17" type="ORF">P378_05880</name>
</gene>